<comment type="caution">
    <text evidence="2">The sequence shown here is derived from an EMBL/GenBank/DDBJ whole genome shotgun (WGS) entry which is preliminary data.</text>
</comment>
<dbReference type="EMBL" id="VLKZ01000002">
    <property type="protein sequence ID" value="TWI59037.1"/>
    <property type="molecule type" value="Genomic_DNA"/>
</dbReference>
<dbReference type="InterPro" id="IPR011989">
    <property type="entry name" value="ARM-like"/>
</dbReference>
<keyword evidence="1" id="KW-0812">Transmembrane</keyword>
<dbReference type="Gene3D" id="1.25.10.10">
    <property type="entry name" value="Leucine-rich Repeat Variant"/>
    <property type="match status" value="1"/>
</dbReference>
<proteinExistence type="predicted"/>
<reference evidence="2 3" key="1">
    <citation type="journal article" date="2015" name="Stand. Genomic Sci.">
        <title>Genomic Encyclopedia of Bacterial and Archaeal Type Strains, Phase III: the genomes of soil and plant-associated and newly described type strains.</title>
        <authorList>
            <person name="Whitman W.B."/>
            <person name="Woyke T."/>
            <person name="Klenk H.P."/>
            <person name="Zhou Y."/>
            <person name="Lilburn T.G."/>
            <person name="Beck B.J."/>
            <person name="De Vos P."/>
            <person name="Vandamme P."/>
            <person name="Eisen J.A."/>
            <person name="Garrity G."/>
            <person name="Hugenholtz P."/>
            <person name="Kyrpides N.C."/>
        </authorList>
    </citation>
    <scope>NUCLEOTIDE SEQUENCE [LARGE SCALE GENOMIC DNA]</scope>
    <source>
        <strain evidence="2 3">CGMCC 1.10116</strain>
    </source>
</reference>
<evidence type="ECO:0008006" key="4">
    <source>
        <dbReference type="Google" id="ProtNLM"/>
    </source>
</evidence>
<feature type="transmembrane region" description="Helical" evidence="1">
    <location>
        <begin position="6"/>
        <end position="29"/>
    </location>
</feature>
<dbReference type="AlphaFoldDB" id="A0A562QQP7"/>
<accession>A0A562QQP7</accession>
<organism evidence="2 3">
    <name type="scientific">Halalkalibacter nanhaiisediminis</name>
    <dbReference type="NCBI Taxonomy" id="688079"/>
    <lineage>
        <taxon>Bacteria</taxon>
        <taxon>Bacillati</taxon>
        <taxon>Bacillota</taxon>
        <taxon>Bacilli</taxon>
        <taxon>Bacillales</taxon>
        <taxon>Bacillaceae</taxon>
        <taxon>Halalkalibacter</taxon>
    </lineage>
</organism>
<keyword evidence="1" id="KW-1133">Transmembrane helix</keyword>
<keyword evidence="1" id="KW-0472">Membrane</keyword>
<dbReference type="OrthoDB" id="2112914at2"/>
<protein>
    <recommendedName>
        <fullName evidence="4">HEAT repeat protein</fullName>
    </recommendedName>
</protein>
<keyword evidence="3" id="KW-1185">Reference proteome</keyword>
<dbReference type="RefSeq" id="WP_144449127.1">
    <property type="nucleotide sequence ID" value="NZ_VLKZ01000002.1"/>
</dbReference>
<dbReference type="SUPFAM" id="SSF48371">
    <property type="entry name" value="ARM repeat"/>
    <property type="match status" value="1"/>
</dbReference>
<dbReference type="Proteomes" id="UP000315711">
    <property type="component" value="Unassembled WGS sequence"/>
</dbReference>
<gene>
    <name evidence="2" type="ORF">IQ10_00748</name>
</gene>
<evidence type="ECO:0000256" key="1">
    <source>
        <dbReference type="SAM" id="Phobius"/>
    </source>
</evidence>
<sequence>MISSLVSIVLVIILSFFILLSILFIYMLVTKMIQNSLRQKIDQHKEELRAKVFEYLYRQNQDILEQEWSGKQWKAMEELFSDFADVVQGDEVQERITLFANTHFMEKYKRNVLHRRWSIRMNSLYAIEDFQLKSMVPYLLNTYEKRTLSQEERRQLLKILVRFQTNHWEELVKESNWRLSEFMYRSLLGVMTERQFQEMVTNFDAFPEYIQLPVLDMIGIEGKREFMPFLEDILRISSGEKKIRILKALNELGYSKVLEWIGHVDLKESSWEERLMLSKLLGRTNRKESLLILTEFLSDTNYDVRNNAAKYILSIEGGANHLHQVLETSADRFARDMAEEWLQRGGQIRGR</sequence>
<name>A0A562QQP7_9BACI</name>
<evidence type="ECO:0000313" key="3">
    <source>
        <dbReference type="Proteomes" id="UP000315711"/>
    </source>
</evidence>
<evidence type="ECO:0000313" key="2">
    <source>
        <dbReference type="EMBL" id="TWI59037.1"/>
    </source>
</evidence>
<dbReference type="InterPro" id="IPR016024">
    <property type="entry name" value="ARM-type_fold"/>
</dbReference>